<dbReference type="Proteomes" id="UP000183471">
    <property type="component" value="Unassembled WGS sequence"/>
</dbReference>
<dbReference type="EMBL" id="FNKY01000001">
    <property type="protein sequence ID" value="SDQ27822.1"/>
    <property type="molecule type" value="Genomic_DNA"/>
</dbReference>
<gene>
    <name evidence="1" type="ORF">SAMN05216402_0156</name>
</gene>
<reference evidence="1 2" key="1">
    <citation type="submission" date="2016-10" db="EMBL/GenBank/DDBJ databases">
        <authorList>
            <person name="Varghese N."/>
            <person name="Submissions S."/>
        </authorList>
    </citation>
    <scope>NUCLEOTIDE SEQUENCE [LARGE SCALE GENOMIC DNA]</scope>
    <source>
        <strain evidence="1 2">Nl1</strain>
    </source>
</reference>
<proteinExistence type="predicted"/>
<sequence>MQIDARTGDRKAQPVIINLNPAGLLSQTHPKGGPHITQEIFMNHRAKLMNERLTTGFRFKCGREGEVKGGGIDDLGLISGYLLLVISSGLTHVSY</sequence>
<organism evidence="1 2">
    <name type="scientific">Nitrosospira multiformis</name>
    <dbReference type="NCBI Taxonomy" id="1231"/>
    <lineage>
        <taxon>Bacteria</taxon>
        <taxon>Pseudomonadati</taxon>
        <taxon>Pseudomonadota</taxon>
        <taxon>Betaproteobacteria</taxon>
        <taxon>Nitrosomonadales</taxon>
        <taxon>Nitrosomonadaceae</taxon>
        <taxon>Nitrosospira</taxon>
    </lineage>
</organism>
<name>A0ABY0T5S1_9PROT</name>
<evidence type="ECO:0000313" key="2">
    <source>
        <dbReference type="Proteomes" id="UP000183471"/>
    </source>
</evidence>
<comment type="caution">
    <text evidence="1">The sequence shown here is derived from an EMBL/GenBank/DDBJ whole genome shotgun (WGS) entry which is preliminary data.</text>
</comment>
<accession>A0ABY0T5S1</accession>
<protein>
    <submittedName>
        <fullName evidence="1">Uncharacterized protein</fullName>
    </submittedName>
</protein>
<keyword evidence="2" id="KW-1185">Reference proteome</keyword>
<evidence type="ECO:0000313" key="1">
    <source>
        <dbReference type="EMBL" id="SDQ27822.1"/>
    </source>
</evidence>